<dbReference type="EMBL" id="PVMZ01000013">
    <property type="protein sequence ID" value="PRX18292.1"/>
    <property type="molecule type" value="Genomic_DNA"/>
</dbReference>
<proteinExistence type="predicted"/>
<protein>
    <submittedName>
        <fullName evidence="2">Uncharacterized protein</fullName>
    </submittedName>
</protein>
<keyword evidence="3" id="KW-1185">Reference proteome</keyword>
<dbReference type="Proteomes" id="UP000239415">
    <property type="component" value="Unassembled WGS sequence"/>
</dbReference>
<accession>A0A2T0K5N1</accession>
<dbReference type="AlphaFoldDB" id="A0A2T0K5N1"/>
<comment type="caution">
    <text evidence="2">The sequence shown here is derived from an EMBL/GenBank/DDBJ whole genome shotgun (WGS) entry which is preliminary data.</text>
</comment>
<gene>
    <name evidence="2" type="ORF">CLV67_113126</name>
</gene>
<feature type="region of interest" description="Disordered" evidence="1">
    <location>
        <begin position="37"/>
        <end position="72"/>
    </location>
</feature>
<reference evidence="2 3" key="1">
    <citation type="submission" date="2018-03" db="EMBL/GenBank/DDBJ databases">
        <title>Genomic Encyclopedia of Archaeal and Bacterial Type Strains, Phase II (KMG-II): from individual species to whole genera.</title>
        <authorList>
            <person name="Goeker M."/>
        </authorList>
    </citation>
    <scope>NUCLEOTIDE SEQUENCE [LARGE SCALE GENOMIC DNA]</scope>
    <source>
        <strain evidence="2 3">DSM 43146</strain>
    </source>
</reference>
<name>A0A2T0K5N1_9ACTN</name>
<dbReference type="RefSeq" id="WP_170154043.1">
    <property type="nucleotide sequence ID" value="NZ_BOMO01000100.1"/>
</dbReference>
<organism evidence="2 3">
    <name type="scientific">Actinoplanes italicus</name>
    <dbReference type="NCBI Taxonomy" id="113567"/>
    <lineage>
        <taxon>Bacteria</taxon>
        <taxon>Bacillati</taxon>
        <taxon>Actinomycetota</taxon>
        <taxon>Actinomycetes</taxon>
        <taxon>Micromonosporales</taxon>
        <taxon>Micromonosporaceae</taxon>
        <taxon>Actinoplanes</taxon>
    </lineage>
</organism>
<evidence type="ECO:0000256" key="1">
    <source>
        <dbReference type="SAM" id="MobiDB-lite"/>
    </source>
</evidence>
<sequence>MATASGYCAVRVWMTDGGDLEHFEDLVLAEFAPLRITGGGMSGSSSSTSRPRRTRQRSSGCCVPVNTPAAGP</sequence>
<evidence type="ECO:0000313" key="3">
    <source>
        <dbReference type="Proteomes" id="UP000239415"/>
    </source>
</evidence>
<evidence type="ECO:0000313" key="2">
    <source>
        <dbReference type="EMBL" id="PRX18292.1"/>
    </source>
</evidence>